<dbReference type="GO" id="GO:0120159">
    <property type="term" value="F:rRNA pseudouridine synthase activity"/>
    <property type="evidence" value="ECO:0007669"/>
    <property type="project" value="UniProtKB-ARBA"/>
</dbReference>
<dbReference type="EMBL" id="CP000142">
    <property type="protein sequence ID" value="ABA89119.1"/>
    <property type="molecule type" value="Genomic_DNA"/>
</dbReference>
<dbReference type="InterPro" id="IPR002942">
    <property type="entry name" value="S4_RNA-bd"/>
</dbReference>
<evidence type="ECO:0000256" key="1">
    <source>
        <dbReference type="ARBA" id="ARBA00010876"/>
    </source>
</evidence>
<feature type="active site" evidence="3">
    <location>
        <position position="123"/>
    </location>
</feature>
<evidence type="ECO:0000313" key="8">
    <source>
        <dbReference type="Proteomes" id="UP000002534"/>
    </source>
</evidence>
<dbReference type="InterPro" id="IPR020103">
    <property type="entry name" value="PsdUridine_synth_cat_dom_sf"/>
</dbReference>
<evidence type="ECO:0000313" key="7">
    <source>
        <dbReference type="EMBL" id="ABA89119.1"/>
    </source>
</evidence>
<proteinExistence type="inferred from homology"/>
<accession>Q3A3D8</accession>
<keyword evidence="2 5" id="KW-0413">Isomerase</keyword>
<dbReference type="Proteomes" id="UP000002534">
    <property type="component" value="Chromosome"/>
</dbReference>
<dbReference type="Pfam" id="PF01479">
    <property type="entry name" value="S4"/>
    <property type="match status" value="1"/>
</dbReference>
<dbReference type="InterPro" id="IPR006145">
    <property type="entry name" value="PsdUridine_synth_RsuA/RluA"/>
</dbReference>
<dbReference type="OrthoDB" id="128480at2"/>
<dbReference type="EC" id="5.4.99.-" evidence="5"/>
<dbReference type="CDD" id="cd00165">
    <property type="entry name" value="S4"/>
    <property type="match status" value="1"/>
</dbReference>
<dbReference type="KEGG" id="pca:Pcar_1878"/>
<dbReference type="HOGENOM" id="CLU_016902_4_4_7"/>
<comment type="similarity">
    <text evidence="1 5">Belongs to the pseudouridine synthase RluA family.</text>
</comment>
<dbReference type="AlphaFoldDB" id="Q3A3D8"/>
<evidence type="ECO:0000259" key="6">
    <source>
        <dbReference type="SMART" id="SM00363"/>
    </source>
</evidence>
<dbReference type="GO" id="GO:0000455">
    <property type="term" value="P:enzyme-directed rRNA pseudouridine synthesis"/>
    <property type="evidence" value="ECO:0007669"/>
    <property type="project" value="UniProtKB-ARBA"/>
</dbReference>
<dbReference type="SUPFAM" id="SSF55174">
    <property type="entry name" value="Alpha-L RNA-binding motif"/>
    <property type="match status" value="1"/>
</dbReference>
<evidence type="ECO:0000256" key="4">
    <source>
        <dbReference type="PROSITE-ProRule" id="PRU00182"/>
    </source>
</evidence>
<comment type="catalytic activity">
    <reaction evidence="5">
        <text>a uridine in RNA = a pseudouridine in RNA</text>
        <dbReference type="Rhea" id="RHEA:48348"/>
        <dbReference type="Rhea" id="RHEA-COMP:12068"/>
        <dbReference type="Rhea" id="RHEA-COMP:12069"/>
        <dbReference type="ChEBI" id="CHEBI:65314"/>
        <dbReference type="ChEBI" id="CHEBI:65315"/>
    </reaction>
</comment>
<dbReference type="PANTHER" id="PTHR21600:SF87">
    <property type="entry name" value="RNA PSEUDOURIDYLATE SYNTHASE DOMAIN-CONTAINING PROTEIN 1"/>
    <property type="match status" value="1"/>
</dbReference>
<dbReference type="InterPro" id="IPR006225">
    <property type="entry name" value="PsdUridine_synth_RluC/D"/>
</dbReference>
<dbReference type="SMART" id="SM00363">
    <property type="entry name" value="S4"/>
    <property type="match status" value="1"/>
</dbReference>
<dbReference type="InterPro" id="IPR050188">
    <property type="entry name" value="RluA_PseudoU_synthase"/>
</dbReference>
<dbReference type="InterPro" id="IPR006224">
    <property type="entry name" value="PsdUridine_synth_RluA-like_CS"/>
</dbReference>
<feature type="domain" description="RNA-binding S4" evidence="6">
    <location>
        <begin position="1"/>
        <end position="63"/>
    </location>
</feature>
<keyword evidence="8" id="KW-1185">Reference proteome</keyword>
<evidence type="ECO:0000256" key="2">
    <source>
        <dbReference type="ARBA" id="ARBA00023235"/>
    </source>
</evidence>
<dbReference type="PANTHER" id="PTHR21600">
    <property type="entry name" value="MITOCHONDRIAL RNA PSEUDOURIDINE SYNTHASE"/>
    <property type="match status" value="1"/>
</dbReference>
<dbReference type="Pfam" id="PF00849">
    <property type="entry name" value="PseudoU_synth_2"/>
    <property type="match status" value="1"/>
</dbReference>
<keyword evidence="4" id="KW-0694">RNA-binding</keyword>
<dbReference type="Gene3D" id="3.10.290.10">
    <property type="entry name" value="RNA-binding S4 domain"/>
    <property type="match status" value="1"/>
</dbReference>
<dbReference type="NCBIfam" id="TIGR00005">
    <property type="entry name" value="rluA_subfam"/>
    <property type="match status" value="1"/>
</dbReference>
<evidence type="ECO:0000256" key="5">
    <source>
        <dbReference type="RuleBase" id="RU362028"/>
    </source>
</evidence>
<comment type="function">
    <text evidence="5">Responsible for synthesis of pseudouridine from uracil.</text>
</comment>
<dbReference type="STRING" id="338963.Pcar_1878"/>
<sequence length="301" mass="34008">MRLDQYLASAIPDFSRSFARKIIDLGGVHLNGRRMRRSSFPVPGHAAVEVYLDHRDLDIFALDDEHILLRDRYLVVVNKPPGINSQPTPARYKGTLYEALLRLLDDPYNKGRKPSLGMVQRLDRDTSGVMIFSIHARAHKSLSDIFAARRVQKHYLALVAGCMQAPQGEFRSLLARQHRTNLMKSVARGGKEAVTRYRVIEKFGDAELLEVEIPTGRSHQIRVHFAEAGHPLLGDIRYGGPDRWRGVDVPRQMLHARRLELLHPISKEPLNIEAPLPQDFLKLLELGRSQQTAADGSDAIV</sequence>
<dbReference type="GO" id="GO:0003723">
    <property type="term" value="F:RNA binding"/>
    <property type="evidence" value="ECO:0007669"/>
    <property type="project" value="UniProtKB-KW"/>
</dbReference>
<gene>
    <name evidence="7" type="ordered locus">Pcar_1878</name>
</gene>
<name>Q3A3D8_SYNC1</name>
<dbReference type="CDD" id="cd02869">
    <property type="entry name" value="PseudoU_synth_RluA_like"/>
    <property type="match status" value="1"/>
</dbReference>
<dbReference type="Gene3D" id="3.30.2350.10">
    <property type="entry name" value="Pseudouridine synthase"/>
    <property type="match status" value="1"/>
</dbReference>
<reference evidence="8" key="1">
    <citation type="submission" date="2005-10" db="EMBL/GenBank/DDBJ databases">
        <title>Complete sequence of Pelobacter carbinolicus DSM 2380.</title>
        <authorList>
            <person name="Copeland A."/>
            <person name="Lucas S."/>
            <person name="Lapidus A."/>
            <person name="Barry K."/>
            <person name="Detter J.C."/>
            <person name="Glavina T."/>
            <person name="Hammon N."/>
            <person name="Israni S."/>
            <person name="Pitluck S."/>
            <person name="Chertkov O."/>
            <person name="Schmutz J."/>
            <person name="Larimer F."/>
            <person name="Land M."/>
            <person name="Kyrpides N."/>
            <person name="Ivanova N."/>
            <person name="Richardson P."/>
        </authorList>
    </citation>
    <scope>NUCLEOTIDE SEQUENCE [LARGE SCALE GENOMIC DNA]</scope>
    <source>
        <strain evidence="8">DSM 2380 / NBRC 103641 / GraBd1</strain>
    </source>
</reference>
<reference evidence="7 8" key="2">
    <citation type="journal article" date="2012" name="BMC Genomics">
        <title>The genome of Pelobacter carbinolicus reveals surprising metabolic capabilities and physiological features.</title>
        <authorList>
            <person name="Aklujkar M."/>
            <person name="Haveman S.A."/>
            <person name="Didonato R.Jr."/>
            <person name="Chertkov O."/>
            <person name="Han C.S."/>
            <person name="Land M.L."/>
            <person name="Brown P."/>
            <person name="Lovley D.R."/>
        </authorList>
    </citation>
    <scope>NUCLEOTIDE SEQUENCE [LARGE SCALE GENOMIC DNA]</scope>
    <source>
        <strain evidence="8">DSM 2380 / NBRC 103641 / GraBd1</strain>
    </source>
</reference>
<protein>
    <recommendedName>
        <fullName evidence="5">Pseudouridine synthase</fullName>
        <ecNumber evidence="5">5.4.99.-</ecNumber>
    </recommendedName>
</protein>
<dbReference type="PROSITE" id="PS01129">
    <property type="entry name" value="PSI_RLU"/>
    <property type="match status" value="1"/>
</dbReference>
<dbReference type="eggNOG" id="COG0564">
    <property type="taxonomic scope" value="Bacteria"/>
</dbReference>
<dbReference type="InterPro" id="IPR036986">
    <property type="entry name" value="S4_RNA-bd_sf"/>
</dbReference>
<organism evidence="7 8">
    <name type="scientific">Syntrophotalea carbinolica (strain DSM 2380 / NBRC 103641 / GraBd1)</name>
    <name type="common">Pelobacter carbinolicus</name>
    <dbReference type="NCBI Taxonomy" id="338963"/>
    <lineage>
        <taxon>Bacteria</taxon>
        <taxon>Pseudomonadati</taxon>
        <taxon>Thermodesulfobacteriota</taxon>
        <taxon>Desulfuromonadia</taxon>
        <taxon>Desulfuromonadales</taxon>
        <taxon>Syntrophotaleaceae</taxon>
        <taxon>Syntrophotalea</taxon>
    </lineage>
</organism>
<dbReference type="RefSeq" id="WP_011341622.1">
    <property type="nucleotide sequence ID" value="NC_007498.2"/>
</dbReference>
<evidence type="ECO:0000256" key="3">
    <source>
        <dbReference type="PIRSR" id="PIRSR606225-1"/>
    </source>
</evidence>
<dbReference type="SUPFAM" id="SSF55120">
    <property type="entry name" value="Pseudouridine synthase"/>
    <property type="match status" value="1"/>
</dbReference>
<dbReference type="PROSITE" id="PS50889">
    <property type="entry name" value="S4"/>
    <property type="match status" value="1"/>
</dbReference>